<keyword evidence="2" id="KW-0479">Metal-binding</keyword>
<comment type="cofactor">
    <cofactor evidence="6">
        <name>[2Fe-2S] cluster</name>
        <dbReference type="ChEBI" id="CHEBI:190135"/>
    </cofactor>
</comment>
<evidence type="ECO:0000256" key="6">
    <source>
        <dbReference type="ARBA" id="ARBA00034078"/>
    </source>
</evidence>
<dbReference type="CDD" id="cd03467">
    <property type="entry name" value="Rieske"/>
    <property type="match status" value="1"/>
</dbReference>
<evidence type="ECO:0000256" key="1">
    <source>
        <dbReference type="ARBA" id="ARBA00022714"/>
    </source>
</evidence>
<dbReference type="PANTHER" id="PTHR10134">
    <property type="entry name" value="CYTOCHROME B-C1 COMPLEX SUBUNIT RIESKE, MITOCHONDRIAL"/>
    <property type="match status" value="1"/>
</dbReference>
<evidence type="ECO:0000256" key="3">
    <source>
        <dbReference type="ARBA" id="ARBA00023004"/>
    </source>
</evidence>
<keyword evidence="4" id="KW-0411">Iron-sulfur</keyword>
<dbReference type="PROSITE" id="PS51296">
    <property type="entry name" value="RIESKE"/>
    <property type="match status" value="1"/>
</dbReference>
<evidence type="ECO:0000256" key="5">
    <source>
        <dbReference type="ARBA" id="ARBA00023157"/>
    </source>
</evidence>
<protein>
    <submittedName>
        <fullName evidence="8">Rieske 2Fe-2S domain-containing protein</fullName>
    </submittedName>
</protein>
<dbReference type="InterPro" id="IPR036922">
    <property type="entry name" value="Rieske_2Fe-2S_sf"/>
</dbReference>
<dbReference type="InterPro" id="IPR005805">
    <property type="entry name" value="Rieske_Fe-S_prot_C"/>
</dbReference>
<dbReference type="Proteomes" id="UP001556653">
    <property type="component" value="Unassembled WGS sequence"/>
</dbReference>
<keyword evidence="3" id="KW-0408">Iron</keyword>
<keyword evidence="1" id="KW-0001">2Fe-2S</keyword>
<gene>
    <name evidence="8" type="ORF">V6X64_03795</name>
</gene>
<dbReference type="InterPro" id="IPR017941">
    <property type="entry name" value="Rieske_2Fe-2S"/>
</dbReference>
<comment type="caution">
    <text evidence="8">The sequence shown here is derived from an EMBL/GenBank/DDBJ whole genome shotgun (WGS) entry which is preliminary data.</text>
</comment>
<evidence type="ECO:0000313" key="9">
    <source>
        <dbReference type="Proteomes" id="UP001556653"/>
    </source>
</evidence>
<dbReference type="EMBL" id="JBAKFJ010000001">
    <property type="protein sequence ID" value="MEX0386121.1"/>
    <property type="molecule type" value="Genomic_DNA"/>
</dbReference>
<accession>A0ABV3S7L5</accession>
<feature type="domain" description="Rieske" evidence="7">
    <location>
        <begin position="109"/>
        <end position="178"/>
    </location>
</feature>
<evidence type="ECO:0000256" key="2">
    <source>
        <dbReference type="ARBA" id="ARBA00022723"/>
    </source>
</evidence>
<proteinExistence type="predicted"/>
<evidence type="ECO:0000313" key="8">
    <source>
        <dbReference type="EMBL" id="MEX0386121.1"/>
    </source>
</evidence>
<evidence type="ECO:0000259" key="7">
    <source>
        <dbReference type="PROSITE" id="PS51296"/>
    </source>
</evidence>
<sequence>MAEESKKIDRQRRMLLGAGICGCVGAALGGRIEQVKAAATASAGDTLVHFQGDNEGLPLDPNALAPLEPVLARPRSSSGEIREGTANIITVIRVPGGELEESFAEMAAGDVVAVSAICTHQGCLVSDVGTFGTAEGKLACTCHGSIFDPRMGGERVAGPAPRGLPMLPIMQESGHLVATAGFTGKVGV</sequence>
<keyword evidence="9" id="KW-1185">Reference proteome</keyword>
<dbReference type="InterPro" id="IPR014349">
    <property type="entry name" value="Rieske_Fe-S_prot"/>
</dbReference>
<dbReference type="Gene3D" id="2.102.10.10">
    <property type="entry name" value="Rieske [2Fe-2S] iron-sulphur domain"/>
    <property type="match status" value="1"/>
</dbReference>
<reference evidence="8 9" key="1">
    <citation type="submission" date="2024-02" db="EMBL/GenBank/DDBJ databases">
        <title>New especies of Spiribacter isolated from saline water.</title>
        <authorList>
            <person name="Leon M.J."/>
            <person name="De La Haba R."/>
            <person name="Sanchez-Porro C."/>
            <person name="Ventosa A."/>
        </authorList>
    </citation>
    <scope>NUCLEOTIDE SEQUENCE [LARGE SCALE GENOMIC DNA]</scope>
    <source>
        <strain evidence="9">ag22IC4-227</strain>
    </source>
</reference>
<evidence type="ECO:0000256" key="4">
    <source>
        <dbReference type="ARBA" id="ARBA00023014"/>
    </source>
</evidence>
<name>A0ABV3S7L5_9GAMM</name>
<dbReference type="PRINTS" id="PR00162">
    <property type="entry name" value="RIESKE"/>
</dbReference>
<dbReference type="RefSeq" id="WP_367966599.1">
    <property type="nucleotide sequence ID" value="NZ_JBAKFJ010000001.1"/>
</dbReference>
<dbReference type="Pfam" id="PF00355">
    <property type="entry name" value="Rieske"/>
    <property type="match status" value="1"/>
</dbReference>
<dbReference type="SUPFAM" id="SSF50022">
    <property type="entry name" value="ISP domain"/>
    <property type="match status" value="1"/>
</dbReference>
<organism evidence="8 9">
    <name type="scientific">Spiribacter onubensis</name>
    <dbReference type="NCBI Taxonomy" id="3122420"/>
    <lineage>
        <taxon>Bacteria</taxon>
        <taxon>Pseudomonadati</taxon>
        <taxon>Pseudomonadota</taxon>
        <taxon>Gammaproteobacteria</taxon>
        <taxon>Chromatiales</taxon>
        <taxon>Ectothiorhodospiraceae</taxon>
        <taxon>Spiribacter</taxon>
    </lineage>
</organism>
<keyword evidence="5" id="KW-1015">Disulfide bond</keyword>